<reference evidence="3" key="2">
    <citation type="submission" date="2013-10" db="EMBL/GenBank/DDBJ databases">
        <authorList>
            <person name="Aslett M."/>
        </authorList>
    </citation>
    <scope>NUCLEOTIDE SEQUENCE [LARGE SCALE GENOMIC DNA]</scope>
    <source>
        <strain evidence="3">Houghton</strain>
    </source>
</reference>
<evidence type="ECO:0000256" key="2">
    <source>
        <dbReference type="SAM" id="MobiDB-lite"/>
    </source>
</evidence>
<dbReference type="AlphaFoldDB" id="U6JZ93"/>
<feature type="coiled-coil region" evidence="1">
    <location>
        <begin position="466"/>
        <end position="500"/>
    </location>
</feature>
<dbReference type="EMBL" id="HG681867">
    <property type="protein sequence ID" value="CDJ29347.1"/>
    <property type="molecule type" value="Genomic_DNA"/>
</dbReference>
<protein>
    <submittedName>
        <fullName evidence="3">Uncharacterized protein</fullName>
    </submittedName>
</protein>
<reference evidence="3" key="1">
    <citation type="submission" date="2013-10" db="EMBL/GenBank/DDBJ databases">
        <title>Genomic analysis of the causative agents of coccidiosis in chickens.</title>
        <authorList>
            <person name="Reid A.J."/>
            <person name="Blake D."/>
            <person name="Billington K."/>
            <person name="Browne H."/>
            <person name="Dunn M."/>
            <person name="Hung S."/>
            <person name="Kawahara F."/>
            <person name="Miranda-Saavedra D."/>
            <person name="Mourier T."/>
            <person name="Nagra H."/>
            <person name="Otto T.D."/>
            <person name="Rawlings N."/>
            <person name="Sanchez A."/>
            <person name="Sanders M."/>
            <person name="Subramaniam C."/>
            <person name="Tay Y."/>
            <person name="Dear P."/>
            <person name="Doerig C."/>
            <person name="Gruber A."/>
            <person name="Parkinson J."/>
            <person name="Shirley M."/>
            <person name="Wan K.L."/>
            <person name="Berriman M."/>
            <person name="Tomley F."/>
            <person name="Pain A."/>
        </authorList>
    </citation>
    <scope>NUCLEOTIDE SEQUENCE [LARGE SCALE GENOMIC DNA]</scope>
    <source>
        <strain evidence="3">Houghton</strain>
    </source>
</reference>
<keyword evidence="4" id="KW-1185">Reference proteome</keyword>
<evidence type="ECO:0000313" key="3">
    <source>
        <dbReference type="EMBL" id="CDJ29347.1"/>
    </source>
</evidence>
<dbReference type="Proteomes" id="UP000030744">
    <property type="component" value="Unassembled WGS sequence"/>
</dbReference>
<feature type="compositionally biased region" description="Polar residues" evidence="2">
    <location>
        <begin position="328"/>
        <end position="346"/>
    </location>
</feature>
<organism evidence="3 4">
    <name type="scientific">Eimeria mitis</name>
    <dbReference type="NCBI Taxonomy" id="44415"/>
    <lineage>
        <taxon>Eukaryota</taxon>
        <taxon>Sar</taxon>
        <taxon>Alveolata</taxon>
        <taxon>Apicomplexa</taxon>
        <taxon>Conoidasida</taxon>
        <taxon>Coccidia</taxon>
        <taxon>Eucoccidiorida</taxon>
        <taxon>Eimeriorina</taxon>
        <taxon>Eimeriidae</taxon>
        <taxon>Eimeria</taxon>
    </lineage>
</organism>
<feature type="region of interest" description="Disordered" evidence="2">
    <location>
        <begin position="328"/>
        <end position="361"/>
    </location>
</feature>
<sequence>MGPSSRSTRNGSAVPPKSSPVPLPSAHNGGRSNSNNQTHVPQLDLAHAAEVAAARQGAPWVQGPLASAMDTTRSQQCANCSDCMLPCRVFLGLSAPKAIKPPAPKPAAPKQTCPPLRPLGPEAAGLPRPGRSVSSGRLPAGTATSFPRQPGLIGTVPVVLSSTAVPRVPERGRSPVSQTAAAGAAQMSSFTQAQQTQPSPQYPLVRAAVVPFSKPGEGPFVAPVLRAQAPTPVISTAQSVQGVAPSGQLPAYIIQVPCVKTPTETAAPAATAAAAAGRAAGTGTVVGTGAATQPTVSYAAFAAQNNGGGQMACLVGPNGQIYLKSNAASSSGNATPASEQRSISCNSPSSGGRSPSGRGARAPIPVLVMQGRSQSVAPPVPRVQTILGSKPDAAHDETGMATEKVRTPGREAENIVESQLPIELDTSLRDVLDGQMLSSRSRLLAMELKAAREHCKAIQEGFKEETKHLKEENERLLSIVESIQRRIEDLQLQLAASRKAPASGEVPVDVCSGLISDIIDSRAGVKLAKDLSELESRDESSSSKTGDAKILAAASQSFGRSAVPETKDQATESGSPDEGGRPIRGKLRS</sequence>
<evidence type="ECO:0000256" key="1">
    <source>
        <dbReference type="SAM" id="Coils"/>
    </source>
</evidence>
<name>U6JZ93_9EIME</name>
<evidence type="ECO:0000313" key="4">
    <source>
        <dbReference type="Proteomes" id="UP000030744"/>
    </source>
</evidence>
<dbReference type="VEuPathDB" id="ToxoDB:EMH_0003600"/>
<feature type="compositionally biased region" description="Polar residues" evidence="2">
    <location>
        <begin position="30"/>
        <end position="39"/>
    </location>
</feature>
<feature type="region of interest" description="Disordered" evidence="2">
    <location>
        <begin position="117"/>
        <end position="147"/>
    </location>
</feature>
<feature type="compositionally biased region" description="Basic and acidic residues" evidence="2">
    <location>
        <begin position="532"/>
        <end position="541"/>
    </location>
</feature>
<feature type="region of interest" description="Disordered" evidence="2">
    <location>
        <begin position="167"/>
        <end position="196"/>
    </location>
</feature>
<feature type="compositionally biased region" description="Low complexity" evidence="2">
    <location>
        <begin position="347"/>
        <end position="361"/>
    </location>
</feature>
<accession>U6JZ93</accession>
<dbReference type="OrthoDB" id="347895at2759"/>
<keyword evidence="1" id="KW-0175">Coiled coil</keyword>
<feature type="region of interest" description="Disordered" evidence="2">
    <location>
        <begin position="532"/>
        <end position="589"/>
    </location>
</feature>
<feature type="compositionally biased region" description="Polar residues" evidence="2">
    <location>
        <begin position="175"/>
        <end position="196"/>
    </location>
</feature>
<dbReference type="GeneID" id="25375405"/>
<feature type="region of interest" description="Disordered" evidence="2">
    <location>
        <begin position="1"/>
        <end position="39"/>
    </location>
</feature>
<gene>
    <name evidence="3" type="ORF">EMH_0003600</name>
</gene>
<proteinExistence type="predicted"/>
<feature type="compositionally biased region" description="Polar residues" evidence="2">
    <location>
        <begin position="1"/>
        <end position="11"/>
    </location>
</feature>
<dbReference type="RefSeq" id="XP_013351916.1">
    <property type="nucleotide sequence ID" value="XM_013496462.1"/>
</dbReference>